<dbReference type="GO" id="GO:0016020">
    <property type="term" value="C:membrane"/>
    <property type="evidence" value="ECO:0007669"/>
    <property type="project" value="TreeGrafter"/>
</dbReference>
<feature type="transmembrane region" description="Helical" evidence="1">
    <location>
        <begin position="34"/>
        <end position="58"/>
    </location>
</feature>
<name>A0A8D9FJR4_9HEMI</name>
<protein>
    <submittedName>
        <fullName evidence="3">Endoplasmic reticulum-Golgi intermediate compartment protein 2</fullName>
    </submittedName>
</protein>
<dbReference type="PANTHER" id="PTHR10984:SF30">
    <property type="entry name" value="ENDOPLASMIC RETICULUM-GOLGI INTERMEDIATE COMPARTMENT PROTEIN 2"/>
    <property type="match status" value="1"/>
</dbReference>
<dbReference type="GO" id="GO:0006890">
    <property type="term" value="P:retrograde vesicle-mediated transport, Golgi to endoplasmic reticulum"/>
    <property type="evidence" value="ECO:0007669"/>
    <property type="project" value="TreeGrafter"/>
</dbReference>
<sequence>MLRYRGKKIQQTVKDLDSFAINKINKTYVKQTPLGGAVTILISIFVLWIIIAETLYFLDTDFVFTFVPDADFDDKLKINLDITIAMPCHNVPNLPNPLTHVASMALSR</sequence>
<dbReference type="GO" id="GO:0006888">
    <property type="term" value="P:endoplasmic reticulum to Golgi vesicle-mediated transport"/>
    <property type="evidence" value="ECO:0007669"/>
    <property type="project" value="TreeGrafter"/>
</dbReference>
<evidence type="ECO:0000313" key="3">
    <source>
        <dbReference type="EMBL" id="CAG6792851.1"/>
    </source>
</evidence>
<dbReference type="GO" id="GO:0030134">
    <property type="term" value="C:COPII-coated ER to Golgi transport vesicle"/>
    <property type="evidence" value="ECO:0007669"/>
    <property type="project" value="TreeGrafter"/>
</dbReference>
<dbReference type="InterPro" id="IPR045888">
    <property type="entry name" value="Erv"/>
</dbReference>
<organism evidence="3">
    <name type="scientific">Cacopsylla melanoneura</name>
    <dbReference type="NCBI Taxonomy" id="428564"/>
    <lineage>
        <taxon>Eukaryota</taxon>
        <taxon>Metazoa</taxon>
        <taxon>Ecdysozoa</taxon>
        <taxon>Arthropoda</taxon>
        <taxon>Hexapoda</taxon>
        <taxon>Insecta</taxon>
        <taxon>Pterygota</taxon>
        <taxon>Neoptera</taxon>
        <taxon>Paraneoptera</taxon>
        <taxon>Hemiptera</taxon>
        <taxon>Sternorrhyncha</taxon>
        <taxon>Psylloidea</taxon>
        <taxon>Psyllidae</taxon>
        <taxon>Psyllinae</taxon>
        <taxon>Cacopsylla</taxon>
    </lineage>
</organism>
<reference evidence="3" key="1">
    <citation type="submission" date="2021-05" db="EMBL/GenBank/DDBJ databases">
        <authorList>
            <person name="Alioto T."/>
            <person name="Alioto T."/>
            <person name="Gomez Garrido J."/>
        </authorList>
    </citation>
    <scope>NUCLEOTIDE SEQUENCE</scope>
</reference>
<evidence type="ECO:0000256" key="1">
    <source>
        <dbReference type="SAM" id="Phobius"/>
    </source>
</evidence>
<keyword evidence="1" id="KW-0812">Transmembrane</keyword>
<dbReference type="PANTHER" id="PTHR10984">
    <property type="entry name" value="ENDOPLASMIC RETICULUM-GOLGI INTERMEDIATE COMPARTMENT PROTEIN"/>
    <property type="match status" value="1"/>
</dbReference>
<keyword evidence="1" id="KW-0472">Membrane</keyword>
<keyword evidence="1" id="KW-1133">Transmembrane helix</keyword>
<accession>A0A8D9FJR4</accession>
<proteinExistence type="predicted"/>
<dbReference type="InterPro" id="IPR039542">
    <property type="entry name" value="Erv_N"/>
</dbReference>
<dbReference type="Pfam" id="PF13850">
    <property type="entry name" value="ERGIC_N"/>
    <property type="match status" value="1"/>
</dbReference>
<dbReference type="AlphaFoldDB" id="A0A8D9FJR4"/>
<dbReference type="GO" id="GO:0005783">
    <property type="term" value="C:endoplasmic reticulum"/>
    <property type="evidence" value="ECO:0007669"/>
    <property type="project" value="TreeGrafter"/>
</dbReference>
<dbReference type="EMBL" id="HBUF01683546">
    <property type="protein sequence ID" value="CAG6792851.1"/>
    <property type="molecule type" value="Transcribed_RNA"/>
</dbReference>
<feature type="domain" description="Endoplasmic reticulum vesicle transporter N-terminal" evidence="2">
    <location>
        <begin position="14"/>
        <end position="90"/>
    </location>
</feature>
<evidence type="ECO:0000259" key="2">
    <source>
        <dbReference type="Pfam" id="PF13850"/>
    </source>
</evidence>